<dbReference type="EMBL" id="CP015625">
    <property type="protein sequence ID" value="AQT46317.1"/>
    <property type="molecule type" value="Genomic_DNA"/>
</dbReference>
<dbReference type="RefSeq" id="WP_077990445.1">
    <property type="nucleotide sequence ID" value="NZ_CP015625.1"/>
</dbReference>
<feature type="transmembrane region" description="Helical" evidence="1">
    <location>
        <begin position="20"/>
        <end position="44"/>
    </location>
</feature>
<evidence type="ECO:0000313" key="2">
    <source>
        <dbReference type="EMBL" id="AQT46317.1"/>
    </source>
</evidence>
<feature type="transmembrane region" description="Helical" evidence="1">
    <location>
        <begin position="213"/>
        <end position="230"/>
    </location>
</feature>
<feature type="transmembrane region" description="Helical" evidence="1">
    <location>
        <begin position="357"/>
        <end position="381"/>
    </location>
</feature>
<reference evidence="2 3" key="1">
    <citation type="submission" date="2016-11" db="EMBL/GenBank/DDBJ databases">
        <title>Comparative genomics of Bartonella apis.</title>
        <authorList>
            <person name="Engel P."/>
        </authorList>
    </citation>
    <scope>NUCLEOTIDE SEQUENCE [LARGE SCALE GENOMIC DNA]</scope>
    <source>
        <strain evidence="2 3">BBC0122</strain>
    </source>
</reference>
<keyword evidence="1" id="KW-1133">Transmembrane helix</keyword>
<feature type="transmembrane region" description="Helical" evidence="1">
    <location>
        <begin position="237"/>
        <end position="254"/>
    </location>
</feature>
<sequence length="452" mass="50502">MIGKKADINFHSVGFLQARILQSLLVGVAAIIILPTAWSFFFLLFGGWFKTFGFSLTVAFFRPYQIYLPSFMTACMIAVILALRSASWGSISLRFSLITSIIMALVFDGSIRAMKTFFPELLANVGISNESFFYWVIAWFFAGLVFWLILNSSGLSRRYKEMERPRLVDAVKLAIVYAIYGPVLYIIITLWIMAGDSLSYLGARGSVSGEINTAGLMLVSLTVFCGVRRLRLQGSLTWRWLFIVTIAISLIFWITDSIFVTKSDWQETGFYVLAVYLITAISLTIIGGGLLYLLGVPFNGKRYQTIVRPSPRFHHGSRSFFAIFVFFIFFVCAPPVWQSGTILWRALLFSLPPISFFTASLPLAYINAGLVFSGCVGAIAFISQQINFTSVFFAAFICALCSLFLPISYLGVNFGIIFNFIDWSMLLLAPCSAFGFYVLSLCKQIVTTSGNR</sequence>
<keyword evidence="1" id="KW-0472">Membrane</keyword>
<proteinExistence type="predicted"/>
<gene>
    <name evidence="2" type="ORF">BBC0122_001770</name>
</gene>
<organism evidence="2 3">
    <name type="scientific">Bartonella choladocola</name>
    <dbReference type="NCBI Taxonomy" id="2750995"/>
    <lineage>
        <taxon>Bacteria</taxon>
        <taxon>Pseudomonadati</taxon>
        <taxon>Pseudomonadota</taxon>
        <taxon>Alphaproteobacteria</taxon>
        <taxon>Hyphomicrobiales</taxon>
        <taxon>Bartonellaceae</taxon>
        <taxon>Bartonella</taxon>
    </lineage>
</organism>
<evidence type="ECO:0000313" key="3">
    <source>
        <dbReference type="Proteomes" id="UP000189632"/>
    </source>
</evidence>
<dbReference type="KEGG" id="bapi:BBC0122_001770"/>
<dbReference type="AlphaFoldDB" id="A0A1U9MEF1"/>
<keyword evidence="1" id="KW-0812">Transmembrane</keyword>
<feature type="transmembrane region" description="Helical" evidence="1">
    <location>
        <begin position="388"/>
        <end position="410"/>
    </location>
</feature>
<feature type="transmembrane region" description="Helical" evidence="1">
    <location>
        <begin position="274"/>
        <end position="298"/>
    </location>
</feature>
<feature type="transmembrane region" description="Helical" evidence="1">
    <location>
        <begin position="132"/>
        <end position="150"/>
    </location>
</feature>
<name>A0A1U9MEF1_9HYPH</name>
<feature type="transmembrane region" description="Helical" evidence="1">
    <location>
        <begin position="64"/>
        <end position="83"/>
    </location>
</feature>
<dbReference type="OrthoDB" id="7926513at2"/>
<evidence type="ECO:0000256" key="1">
    <source>
        <dbReference type="SAM" id="Phobius"/>
    </source>
</evidence>
<keyword evidence="3" id="KW-1185">Reference proteome</keyword>
<protein>
    <submittedName>
        <fullName evidence="2">Uncharacterized protein</fullName>
    </submittedName>
</protein>
<dbReference type="Proteomes" id="UP000189632">
    <property type="component" value="Chromosome"/>
</dbReference>
<feature type="transmembrane region" description="Helical" evidence="1">
    <location>
        <begin position="416"/>
        <end position="439"/>
    </location>
</feature>
<feature type="transmembrane region" description="Helical" evidence="1">
    <location>
        <begin position="95"/>
        <end position="112"/>
    </location>
</feature>
<feature type="transmembrane region" description="Helical" evidence="1">
    <location>
        <begin position="171"/>
        <end position="193"/>
    </location>
</feature>
<feature type="transmembrane region" description="Helical" evidence="1">
    <location>
        <begin position="319"/>
        <end position="337"/>
    </location>
</feature>
<accession>A0A1U9MEF1</accession>